<protein>
    <recommendedName>
        <fullName evidence="5">Glutaminase</fullName>
    </recommendedName>
</protein>
<dbReference type="SUPFAM" id="SSF48403">
    <property type="entry name" value="Ankyrin repeat"/>
    <property type="match status" value="1"/>
</dbReference>
<gene>
    <name evidence="3" type="ORF">PCOR1329_LOCUS21536</name>
</gene>
<sequence length="226" mass="24879">MAVATASRYEVPTDTPDALPPSFWPTHASRLGAGAPADLRNPGYGEPKDGRPSSFYHYPDAVFSDAISTTTREWLRACWTDVDRVREMMLQSGEVLPFPAVLFQGPTRTQHHSLVGKTTSCEVRDVHQGNANGFTGLHMAALKHKVDIAALLLEKGHDVNIEECNGLTPLDYCIDSALTDGMFTDKHGSQSYVAMVELLESRGAVRRQERAWLTAANQERFAPNLP</sequence>
<dbReference type="SMART" id="SM00248">
    <property type="entry name" value="ANK"/>
    <property type="match status" value="2"/>
</dbReference>
<dbReference type="PROSITE" id="PS50088">
    <property type="entry name" value="ANK_REPEAT"/>
    <property type="match status" value="1"/>
</dbReference>
<accession>A0ABN9RKB3</accession>
<dbReference type="InterPro" id="IPR036770">
    <property type="entry name" value="Ankyrin_rpt-contain_sf"/>
</dbReference>
<dbReference type="Proteomes" id="UP001189429">
    <property type="component" value="Unassembled WGS sequence"/>
</dbReference>
<feature type="region of interest" description="Disordered" evidence="2">
    <location>
        <begin position="1"/>
        <end position="27"/>
    </location>
</feature>
<reference evidence="3" key="1">
    <citation type="submission" date="2023-10" db="EMBL/GenBank/DDBJ databases">
        <authorList>
            <person name="Chen Y."/>
            <person name="Shah S."/>
            <person name="Dougan E. K."/>
            <person name="Thang M."/>
            <person name="Chan C."/>
        </authorList>
    </citation>
    <scope>NUCLEOTIDE SEQUENCE [LARGE SCALE GENOMIC DNA]</scope>
</reference>
<feature type="repeat" description="ANK" evidence="1">
    <location>
        <begin position="132"/>
        <end position="164"/>
    </location>
</feature>
<evidence type="ECO:0000256" key="2">
    <source>
        <dbReference type="SAM" id="MobiDB-lite"/>
    </source>
</evidence>
<dbReference type="PROSITE" id="PS50297">
    <property type="entry name" value="ANK_REP_REGION"/>
    <property type="match status" value="1"/>
</dbReference>
<evidence type="ECO:0000256" key="1">
    <source>
        <dbReference type="PROSITE-ProRule" id="PRU00023"/>
    </source>
</evidence>
<comment type="caution">
    <text evidence="3">The sequence shown here is derived from an EMBL/GenBank/DDBJ whole genome shotgun (WGS) entry which is preliminary data.</text>
</comment>
<organism evidence="3 4">
    <name type="scientific">Prorocentrum cordatum</name>
    <dbReference type="NCBI Taxonomy" id="2364126"/>
    <lineage>
        <taxon>Eukaryota</taxon>
        <taxon>Sar</taxon>
        <taxon>Alveolata</taxon>
        <taxon>Dinophyceae</taxon>
        <taxon>Prorocentrales</taxon>
        <taxon>Prorocentraceae</taxon>
        <taxon>Prorocentrum</taxon>
    </lineage>
</organism>
<dbReference type="InterPro" id="IPR002110">
    <property type="entry name" value="Ankyrin_rpt"/>
</dbReference>
<dbReference type="EMBL" id="CAUYUJ010007106">
    <property type="protein sequence ID" value="CAK0819580.1"/>
    <property type="molecule type" value="Genomic_DNA"/>
</dbReference>
<evidence type="ECO:0000313" key="4">
    <source>
        <dbReference type="Proteomes" id="UP001189429"/>
    </source>
</evidence>
<evidence type="ECO:0008006" key="5">
    <source>
        <dbReference type="Google" id="ProtNLM"/>
    </source>
</evidence>
<keyword evidence="1" id="KW-0040">ANK repeat</keyword>
<keyword evidence="4" id="KW-1185">Reference proteome</keyword>
<name>A0ABN9RKB3_9DINO</name>
<dbReference type="Gene3D" id="1.25.40.20">
    <property type="entry name" value="Ankyrin repeat-containing domain"/>
    <property type="match status" value="1"/>
</dbReference>
<dbReference type="Pfam" id="PF13857">
    <property type="entry name" value="Ank_5"/>
    <property type="match status" value="1"/>
</dbReference>
<evidence type="ECO:0000313" key="3">
    <source>
        <dbReference type="EMBL" id="CAK0819580.1"/>
    </source>
</evidence>
<proteinExistence type="predicted"/>